<protein>
    <submittedName>
        <fullName evidence="2">Uncharacterized protein</fullName>
    </submittedName>
</protein>
<evidence type="ECO:0000256" key="1">
    <source>
        <dbReference type="SAM" id="MobiDB-lite"/>
    </source>
</evidence>
<feature type="region of interest" description="Disordered" evidence="1">
    <location>
        <begin position="85"/>
        <end position="122"/>
    </location>
</feature>
<reference evidence="2 3" key="1">
    <citation type="journal article" date="2019" name="Int. J. Syst. Evol. Microbiol.">
        <title>The Global Catalogue of Microorganisms (GCM) 10K type strain sequencing project: providing services to taxonomists for standard genome sequencing and annotation.</title>
        <authorList>
            <consortium name="The Broad Institute Genomics Platform"/>
            <consortium name="The Broad Institute Genome Sequencing Center for Infectious Disease"/>
            <person name="Wu L."/>
            <person name="Ma J."/>
        </authorList>
    </citation>
    <scope>NUCLEOTIDE SEQUENCE [LARGE SCALE GENOMIC DNA]</scope>
    <source>
        <strain evidence="2 3">JCM 15933</strain>
    </source>
</reference>
<accession>A0ABN2CK25</accession>
<organism evidence="2 3">
    <name type="scientific">Dactylosporangium maewongense</name>
    <dbReference type="NCBI Taxonomy" id="634393"/>
    <lineage>
        <taxon>Bacteria</taxon>
        <taxon>Bacillati</taxon>
        <taxon>Actinomycetota</taxon>
        <taxon>Actinomycetes</taxon>
        <taxon>Micromonosporales</taxon>
        <taxon>Micromonosporaceae</taxon>
        <taxon>Dactylosporangium</taxon>
    </lineage>
</organism>
<dbReference type="Proteomes" id="UP001501470">
    <property type="component" value="Unassembled WGS sequence"/>
</dbReference>
<dbReference type="EMBL" id="BAAAQD010000029">
    <property type="protein sequence ID" value="GAA1560118.1"/>
    <property type="molecule type" value="Genomic_DNA"/>
</dbReference>
<comment type="caution">
    <text evidence="2">The sequence shown here is derived from an EMBL/GenBank/DDBJ whole genome shotgun (WGS) entry which is preliminary data.</text>
</comment>
<gene>
    <name evidence="2" type="ORF">GCM10009827_096540</name>
</gene>
<feature type="compositionally biased region" description="Basic and acidic residues" evidence="1">
    <location>
        <begin position="93"/>
        <end position="116"/>
    </location>
</feature>
<name>A0ABN2CK25_9ACTN</name>
<proteinExistence type="predicted"/>
<keyword evidence="3" id="KW-1185">Reference proteome</keyword>
<evidence type="ECO:0000313" key="3">
    <source>
        <dbReference type="Proteomes" id="UP001501470"/>
    </source>
</evidence>
<sequence>MSLRCERGQGGDRQRPDHQEQQLEQQQLPPPHVVEAPGATVTVSPPVAVVPIWPEKLSKTGFPSLVGRMGRRLPRTATGAAAVAAAARGGGTRSDRDGQPTGGRRADLTRKAEHAIHLPTTN</sequence>
<feature type="compositionally biased region" description="Basic and acidic residues" evidence="1">
    <location>
        <begin position="1"/>
        <end position="21"/>
    </location>
</feature>
<evidence type="ECO:0000313" key="2">
    <source>
        <dbReference type="EMBL" id="GAA1560118.1"/>
    </source>
</evidence>
<feature type="region of interest" description="Disordered" evidence="1">
    <location>
        <begin position="1"/>
        <end position="39"/>
    </location>
</feature>